<gene>
    <name evidence="3" type="ORF">H5R63_00485</name>
    <name evidence="2" type="ORF">H5R64_00995</name>
</gene>
<organism evidence="3 4">
    <name type="scientific">Limosilactobacillus fastidiosus</name>
    <dbReference type="NCBI Taxonomy" id="2759855"/>
    <lineage>
        <taxon>Bacteria</taxon>
        <taxon>Bacillati</taxon>
        <taxon>Bacillota</taxon>
        <taxon>Bacilli</taxon>
        <taxon>Lactobacillales</taxon>
        <taxon>Lactobacillaceae</taxon>
        <taxon>Limosilactobacillus</taxon>
    </lineage>
</organism>
<reference evidence="4 5" key="1">
    <citation type="submission" date="2020-07" db="EMBL/GenBank/DDBJ databases">
        <title>Description of Limosilactobacillus balticus sp. nov., Limosilactobacillus agrestis sp. nov., Limosilactobacillus albertensis sp. nov., Limosilactobacillus rudii sp. nov., Limosilactobacillus fastidiosus sp. nov., five novel Limosilactobacillus species isolated from the vertebrate gastrointestinal tract, and proposal of 6 subspecies of Limosilactobacillus reuteri adapted to the gastrointestinal tract of specific vertebrate hosts.</title>
        <authorList>
            <person name="Li F."/>
            <person name="Cheng C."/>
            <person name="Zheng J."/>
            <person name="Quevedo R.M."/>
            <person name="Li J."/>
            <person name="Roos S."/>
            <person name="Gaenzle M.G."/>
            <person name="Walter J."/>
        </authorList>
    </citation>
    <scope>NUCLEOTIDE SEQUENCE [LARGE SCALE GENOMIC DNA]</scope>
    <source>
        <strain evidence="3 4">WF-MA3-C</strain>
        <strain evidence="2 5">WF-MO7-1</strain>
    </source>
</reference>
<accession>A0A7W3TYB7</accession>
<dbReference type="Proteomes" id="UP000518255">
    <property type="component" value="Unassembled WGS sequence"/>
</dbReference>
<evidence type="ECO:0000313" key="2">
    <source>
        <dbReference type="EMBL" id="MBB1062389.1"/>
    </source>
</evidence>
<dbReference type="AlphaFoldDB" id="A0A7W3TYB7"/>
<evidence type="ECO:0000313" key="3">
    <source>
        <dbReference type="EMBL" id="MBB1085295.1"/>
    </source>
</evidence>
<evidence type="ECO:0000256" key="1">
    <source>
        <dbReference type="SAM" id="Phobius"/>
    </source>
</evidence>
<protein>
    <submittedName>
        <fullName evidence="3">Uncharacterized protein</fullName>
    </submittedName>
</protein>
<evidence type="ECO:0000313" key="5">
    <source>
        <dbReference type="Proteomes" id="UP000544052"/>
    </source>
</evidence>
<name>A0A7W3TYB7_9LACO</name>
<keyword evidence="5" id="KW-1185">Reference proteome</keyword>
<proteinExistence type="predicted"/>
<keyword evidence="1" id="KW-1133">Transmembrane helix</keyword>
<dbReference type="EMBL" id="JACIUZ010000015">
    <property type="protein sequence ID" value="MBB1062389.1"/>
    <property type="molecule type" value="Genomic_DNA"/>
</dbReference>
<dbReference type="Proteomes" id="UP000544052">
    <property type="component" value="Unassembled WGS sequence"/>
</dbReference>
<dbReference type="RefSeq" id="WP_182580029.1">
    <property type="nucleotide sequence ID" value="NZ_JACIUY010000011.1"/>
</dbReference>
<keyword evidence="1" id="KW-0472">Membrane</keyword>
<dbReference type="EMBL" id="JACIUY010000011">
    <property type="protein sequence ID" value="MBB1085295.1"/>
    <property type="molecule type" value="Genomic_DNA"/>
</dbReference>
<keyword evidence="1" id="KW-0812">Transmembrane</keyword>
<feature type="transmembrane region" description="Helical" evidence="1">
    <location>
        <begin position="6"/>
        <end position="22"/>
    </location>
</feature>
<comment type="caution">
    <text evidence="3">The sequence shown here is derived from an EMBL/GenBank/DDBJ whole genome shotgun (WGS) entry which is preliminary data.</text>
</comment>
<evidence type="ECO:0000313" key="4">
    <source>
        <dbReference type="Proteomes" id="UP000518255"/>
    </source>
</evidence>
<sequence>MKKTGVLYVIAVITIIFGILSWPSGKKLKQAQANLSSTNAQIKKYKEQANNITPQDKNFDLQLAEQNGENKVNEGIGLALGGIHSDDDFNKNKDKLVSDLGSKLTKELVGYSQDRNTRKYITSKNDGVVTTFSKMGNPSEVNFETYTQFEREDGTKKYILVEGTYDLKAGKVLTATVSPLSEQPSNHVQSGDEN</sequence>